<feature type="domain" description="AMP-binding enzyme C-terminal" evidence="4">
    <location>
        <begin position="469"/>
        <end position="551"/>
    </location>
</feature>
<protein>
    <submittedName>
        <fullName evidence="5">Acetyl-CoA synthetase-like protein</fullName>
    </submittedName>
</protein>
<evidence type="ECO:0000256" key="2">
    <source>
        <dbReference type="ARBA" id="ARBA00006432"/>
    </source>
</evidence>
<evidence type="ECO:0000256" key="1">
    <source>
        <dbReference type="ARBA" id="ARBA00004924"/>
    </source>
</evidence>
<dbReference type="Pfam" id="PF13193">
    <property type="entry name" value="AMP-binding_C"/>
    <property type="match status" value="1"/>
</dbReference>
<dbReference type="InterPro" id="IPR000873">
    <property type="entry name" value="AMP-dep_synth/lig_dom"/>
</dbReference>
<dbReference type="InterPro" id="IPR045851">
    <property type="entry name" value="AMP-bd_C_sf"/>
</dbReference>
<comment type="similarity">
    <text evidence="2">Belongs to the ATP-dependent AMP-binding enzyme family.</text>
</comment>
<dbReference type="SUPFAM" id="SSF56801">
    <property type="entry name" value="Acetyl-CoA synthetase-like"/>
    <property type="match status" value="1"/>
</dbReference>
<evidence type="ECO:0000259" key="3">
    <source>
        <dbReference type="Pfam" id="PF00501"/>
    </source>
</evidence>
<dbReference type="EMBL" id="KV750520">
    <property type="protein sequence ID" value="OCL04406.1"/>
    <property type="molecule type" value="Genomic_DNA"/>
</dbReference>
<evidence type="ECO:0000313" key="6">
    <source>
        <dbReference type="Proteomes" id="UP000250140"/>
    </source>
</evidence>
<name>A0A8E2ETP4_9PEZI</name>
<dbReference type="Pfam" id="PF00501">
    <property type="entry name" value="AMP-binding"/>
    <property type="match status" value="1"/>
</dbReference>
<dbReference type="PANTHER" id="PTHR43201">
    <property type="entry name" value="ACYL-COA SYNTHETASE"/>
    <property type="match status" value="1"/>
</dbReference>
<dbReference type="Proteomes" id="UP000250140">
    <property type="component" value="Unassembled WGS sequence"/>
</dbReference>
<dbReference type="GO" id="GO:0031956">
    <property type="term" value="F:medium-chain fatty acid-CoA ligase activity"/>
    <property type="evidence" value="ECO:0007669"/>
    <property type="project" value="TreeGrafter"/>
</dbReference>
<evidence type="ECO:0000313" key="5">
    <source>
        <dbReference type="EMBL" id="OCL04406.1"/>
    </source>
</evidence>
<accession>A0A8E2ETP4</accession>
<feature type="domain" description="AMP-dependent synthetase/ligase" evidence="3">
    <location>
        <begin position="42"/>
        <end position="414"/>
    </location>
</feature>
<gene>
    <name evidence="5" type="ORF">AOQ84DRAFT_300983</name>
</gene>
<reference evidence="5 6" key="1">
    <citation type="journal article" date="2016" name="Nat. Commun.">
        <title>Ectomycorrhizal ecology is imprinted in the genome of the dominant symbiotic fungus Cenococcum geophilum.</title>
        <authorList>
            <consortium name="DOE Joint Genome Institute"/>
            <person name="Peter M."/>
            <person name="Kohler A."/>
            <person name="Ohm R.A."/>
            <person name="Kuo A."/>
            <person name="Krutzmann J."/>
            <person name="Morin E."/>
            <person name="Arend M."/>
            <person name="Barry K.W."/>
            <person name="Binder M."/>
            <person name="Choi C."/>
            <person name="Clum A."/>
            <person name="Copeland A."/>
            <person name="Grisel N."/>
            <person name="Haridas S."/>
            <person name="Kipfer T."/>
            <person name="LaButti K."/>
            <person name="Lindquist E."/>
            <person name="Lipzen A."/>
            <person name="Maire R."/>
            <person name="Meier B."/>
            <person name="Mihaltcheva S."/>
            <person name="Molinier V."/>
            <person name="Murat C."/>
            <person name="Poggeler S."/>
            <person name="Quandt C.A."/>
            <person name="Sperisen C."/>
            <person name="Tritt A."/>
            <person name="Tisserant E."/>
            <person name="Crous P.W."/>
            <person name="Henrissat B."/>
            <person name="Nehls U."/>
            <person name="Egli S."/>
            <person name="Spatafora J.W."/>
            <person name="Grigoriev I.V."/>
            <person name="Martin F.M."/>
        </authorList>
    </citation>
    <scope>NUCLEOTIDE SEQUENCE [LARGE SCALE GENOMIC DNA]</scope>
    <source>
        <strain evidence="5 6">CBS 207.34</strain>
    </source>
</reference>
<comment type="pathway">
    <text evidence="1">Siderophore biosynthesis.</text>
</comment>
<dbReference type="InterPro" id="IPR025110">
    <property type="entry name" value="AMP-bd_C"/>
</dbReference>
<dbReference type="Gene3D" id="3.40.50.12780">
    <property type="entry name" value="N-terminal domain of ligase-like"/>
    <property type="match status" value="1"/>
</dbReference>
<dbReference type="FunFam" id="3.40.50.12780:FF:000003">
    <property type="entry name" value="Long-chain-fatty-acid--CoA ligase FadD"/>
    <property type="match status" value="1"/>
</dbReference>
<keyword evidence="6" id="KW-1185">Reference proteome</keyword>
<dbReference type="Gene3D" id="3.30.300.30">
    <property type="match status" value="1"/>
</dbReference>
<sequence length="572" mass="63006">MDRQVLNSDHIKPFPQTNLSIVHGPIDPPLVDLTLGELLDLQCQEYGANECLIIPWTGARWTYDKLNAQSSILARTLVSMGIGSGDRVGIMAGNCEQYVAVFFAVARIGAILVILNNTYTSIEARYALGFTECKLLFTTKTIGRLGNSKMLEDLEKQERPPGIIILRGQSSPYQTYDDLIRRGYRLPSGPTDQLSSRVIAHNVCNLQFTSGTTGVPKAAMLTHHNIVNNANFIGDRMALTPLDVLCCPPPLFHCFGLVLGLLAVITHGAKIVYPGEVFEADAALRAISDESCTAVHGVPAMFDTMFNLTPPPNFNCEKLRTGIIAGAPVPRYLMEMLVDRWGMSEFTSSYGLTEASPTCFNAFVDDTIERRLTTVGTLMPHARAKVIDRVGNIVPLGSRGELCIAGYQLQVGYWNNPEKTAEAMVRDEAGVLWLHTGDEAVVDDQGYCTITGRFKDIIIRGGENIYPLEIEERLMGHAAISRAIVVGIKHSRYGEVVGAFLQRKPSYARPSDEDIREWIRSRLGRHKAAAHIFWLGEDNVTAEVPLTGSGKVKKFEMSRLGEAVLKQRGARL</sequence>
<dbReference type="InterPro" id="IPR042099">
    <property type="entry name" value="ANL_N_sf"/>
</dbReference>
<dbReference type="AlphaFoldDB" id="A0A8E2ETP4"/>
<dbReference type="InterPro" id="IPR020845">
    <property type="entry name" value="AMP-binding_CS"/>
</dbReference>
<dbReference type="OrthoDB" id="10253115at2759"/>
<dbReference type="PANTHER" id="PTHR43201:SF6">
    <property type="entry name" value="ACYL COA SYNTHETASE (EUROFUNG)"/>
    <property type="match status" value="1"/>
</dbReference>
<organism evidence="5 6">
    <name type="scientific">Glonium stellatum</name>
    <dbReference type="NCBI Taxonomy" id="574774"/>
    <lineage>
        <taxon>Eukaryota</taxon>
        <taxon>Fungi</taxon>
        <taxon>Dikarya</taxon>
        <taxon>Ascomycota</taxon>
        <taxon>Pezizomycotina</taxon>
        <taxon>Dothideomycetes</taxon>
        <taxon>Pleosporomycetidae</taxon>
        <taxon>Gloniales</taxon>
        <taxon>Gloniaceae</taxon>
        <taxon>Glonium</taxon>
    </lineage>
</organism>
<dbReference type="GO" id="GO:0006631">
    <property type="term" value="P:fatty acid metabolic process"/>
    <property type="evidence" value="ECO:0007669"/>
    <property type="project" value="TreeGrafter"/>
</dbReference>
<dbReference type="PROSITE" id="PS00455">
    <property type="entry name" value="AMP_BINDING"/>
    <property type="match status" value="1"/>
</dbReference>
<proteinExistence type="inferred from homology"/>
<evidence type="ECO:0000259" key="4">
    <source>
        <dbReference type="Pfam" id="PF13193"/>
    </source>
</evidence>